<name>A0A8J3CB66_9PSEU</name>
<feature type="region of interest" description="Disordered" evidence="1">
    <location>
        <begin position="1"/>
        <end position="26"/>
    </location>
</feature>
<protein>
    <submittedName>
        <fullName evidence="2">Uncharacterized protein</fullName>
    </submittedName>
</protein>
<dbReference type="Proteomes" id="UP000637578">
    <property type="component" value="Unassembled WGS sequence"/>
</dbReference>
<reference evidence="2" key="1">
    <citation type="journal article" date="2014" name="Int. J. Syst. Evol. Microbiol.">
        <title>Complete genome sequence of Corynebacterium casei LMG S-19264T (=DSM 44701T), isolated from a smear-ripened cheese.</title>
        <authorList>
            <consortium name="US DOE Joint Genome Institute (JGI-PGF)"/>
            <person name="Walter F."/>
            <person name="Albersmeier A."/>
            <person name="Kalinowski J."/>
            <person name="Ruckert C."/>
        </authorList>
    </citation>
    <scope>NUCLEOTIDE SEQUENCE</scope>
    <source>
        <strain evidence="2">CGMCC 4.5737</strain>
    </source>
</reference>
<gene>
    <name evidence="2" type="ORF">GCM10012275_43850</name>
</gene>
<evidence type="ECO:0000256" key="1">
    <source>
        <dbReference type="SAM" id="MobiDB-lite"/>
    </source>
</evidence>
<organism evidence="2 3">
    <name type="scientific">Longimycelium tulufanense</name>
    <dbReference type="NCBI Taxonomy" id="907463"/>
    <lineage>
        <taxon>Bacteria</taxon>
        <taxon>Bacillati</taxon>
        <taxon>Actinomycetota</taxon>
        <taxon>Actinomycetes</taxon>
        <taxon>Pseudonocardiales</taxon>
        <taxon>Pseudonocardiaceae</taxon>
        <taxon>Longimycelium</taxon>
    </lineage>
</organism>
<comment type="caution">
    <text evidence="2">The sequence shown here is derived from an EMBL/GenBank/DDBJ whole genome shotgun (WGS) entry which is preliminary data.</text>
</comment>
<keyword evidence="3" id="KW-1185">Reference proteome</keyword>
<sequence length="59" mass="6420">MRSPRHTTPHVGGSSRNAAPKTAGKWSGHSLTVLNRIYAWVLAGQQTAKRRILEALRGA</sequence>
<dbReference type="EMBL" id="BMMK01000023">
    <property type="protein sequence ID" value="GGM68610.1"/>
    <property type="molecule type" value="Genomic_DNA"/>
</dbReference>
<evidence type="ECO:0000313" key="3">
    <source>
        <dbReference type="Proteomes" id="UP000637578"/>
    </source>
</evidence>
<reference evidence="2" key="2">
    <citation type="submission" date="2020-09" db="EMBL/GenBank/DDBJ databases">
        <authorList>
            <person name="Sun Q."/>
            <person name="Zhou Y."/>
        </authorList>
    </citation>
    <scope>NUCLEOTIDE SEQUENCE</scope>
    <source>
        <strain evidence="2">CGMCC 4.5737</strain>
    </source>
</reference>
<accession>A0A8J3CB66</accession>
<dbReference type="AlphaFoldDB" id="A0A8J3CB66"/>
<evidence type="ECO:0000313" key="2">
    <source>
        <dbReference type="EMBL" id="GGM68610.1"/>
    </source>
</evidence>
<proteinExistence type="predicted"/>